<feature type="region of interest" description="Disordered" evidence="1">
    <location>
        <begin position="444"/>
        <end position="485"/>
    </location>
</feature>
<keyword evidence="2" id="KW-0812">Transmembrane</keyword>
<feature type="chain" id="PRO_5007106392" description="Aromatic ring-opening dioxygenase LigA" evidence="3">
    <location>
        <begin position="36"/>
        <end position="485"/>
    </location>
</feature>
<feature type="transmembrane region" description="Helical" evidence="2">
    <location>
        <begin position="357"/>
        <end position="375"/>
    </location>
</feature>
<keyword evidence="3" id="KW-0732">Signal</keyword>
<name>A0A101SNG7_9ACTN</name>
<dbReference type="EMBL" id="LMWW01000063">
    <property type="protein sequence ID" value="KUN76997.1"/>
    <property type="molecule type" value="Genomic_DNA"/>
</dbReference>
<feature type="transmembrane region" description="Helical" evidence="2">
    <location>
        <begin position="318"/>
        <end position="337"/>
    </location>
</feature>
<dbReference type="STRING" id="1943.AQJ64_36075"/>
<dbReference type="InterPro" id="IPR032809">
    <property type="entry name" value="Put_HupE_UreJ"/>
</dbReference>
<evidence type="ECO:0000313" key="4">
    <source>
        <dbReference type="EMBL" id="KUN76997.1"/>
    </source>
</evidence>
<gene>
    <name evidence="4" type="ORF">AQJ64_36075</name>
</gene>
<evidence type="ECO:0000256" key="1">
    <source>
        <dbReference type="SAM" id="MobiDB-lite"/>
    </source>
</evidence>
<keyword evidence="2" id="KW-1133">Transmembrane helix</keyword>
<dbReference type="Pfam" id="PF13795">
    <property type="entry name" value="HupE_UreJ_2"/>
    <property type="match status" value="1"/>
</dbReference>
<keyword evidence="5" id="KW-1185">Reference proteome</keyword>
<feature type="transmembrane region" description="Helical" evidence="2">
    <location>
        <begin position="421"/>
        <end position="440"/>
    </location>
</feature>
<dbReference type="Proteomes" id="UP000052982">
    <property type="component" value="Unassembled WGS sequence"/>
</dbReference>
<evidence type="ECO:0000256" key="2">
    <source>
        <dbReference type="SAM" id="Phobius"/>
    </source>
</evidence>
<dbReference type="RefSeq" id="WP_055638491.1">
    <property type="nucleotide sequence ID" value="NZ_KQ948780.1"/>
</dbReference>
<feature type="transmembrane region" description="Helical" evidence="2">
    <location>
        <begin position="290"/>
        <end position="306"/>
    </location>
</feature>
<keyword evidence="2" id="KW-0472">Membrane</keyword>
<sequence length="485" mass="50501">MDRLPISPSHALRMMAGVALAVAAALLLAAPPAAAHPLPHSVLLLDVHETSVAAELELPVSDFSRASGIALDDSTTAKQLSARTAAIRRYLAAHLHPTTRGGEAWTVAVGAMALGRAEQTSTGTYRELTVRATLTPPAGGDPRRFVLSYDAVVHQVVTHTVMVSVRQDWATGHVADEGQDTATEVGVIRVDTRTMTVAPLSVDLESGSAWSGTYAMFRLGADHILDGTDHLLFLLILLLPAPLRAAGKRWRGTVNNRAAIRRIGRTTLAFTVGHSLALALSSFGRLDIPAQPVEVFIAFSILVGAVHTMRPIFPGREALVAGVFGLGHGLAFSLTLAEMNLSTTQLALSLAGFNLGIEGMQLVLVLLALPSLICLTRLRGHSALRGGCAALTAGAALGWLLDRLGLPNPVARAADSAGSHTSQLLLVLVATALPATLRLITAHRRGRGPGANPGTSPVLTARSSTARPDHPWSAGGGAASASDAP</sequence>
<comment type="caution">
    <text evidence="4">The sequence shown here is derived from an EMBL/GenBank/DDBJ whole genome shotgun (WGS) entry which is preliminary data.</text>
</comment>
<proteinExistence type="predicted"/>
<dbReference type="AlphaFoldDB" id="A0A101SNG7"/>
<reference evidence="4 5" key="1">
    <citation type="submission" date="2015-10" db="EMBL/GenBank/DDBJ databases">
        <title>Draft genome sequence of Streptomyces griseoruber DSM 40281, type strain for the species Streptomyces griseoruber.</title>
        <authorList>
            <person name="Ruckert C."/>
            <person name="Winkler A."/>
            <person name="Kalinowski J."/>
            <person name="Kampfer P."/>
            <person name="Glaeser S."/>
        </authorList>
    </citation>
    <scope>NUCLEOTIDE SEQUENCE [LARGE SCALE GENOMIC DNA]</scope>
    <source>
        <strain evidence="4 5">DSM 40281</strain>
    </source>
</reference>
<evidence type="ECO:0000256" key="3">
    <source>
        <dbReference type="SAM" id="SignalP"/>
    </source>
</evidence>
<evidence type="ECO:0000313" key="5">
    <source>
        <dbReference type="Proteomes" id="UP000052982"/>
    </source>
</evidence>
<accession>A0A101SNG7</accession>
<feature type="transmembrane region" description="Helical" evidence="2">
    <location>
        <begin position="382"/>
        <end position="401"/>
    </location>
</feature>
<feature type="signal peptide" evidence="3">
    <location>
        <begin position="1"/>
        <end position="35"/>
    </location>
</feature>
<feature type="compositionally biased region" description="Polar residues" evidence="1">
    <location>
        <begin position="453"/>
        <end position="466"/>
    </location>
</feature>
<evidence type="ECO:0008006" key="6">
    <source>
        <dbReference type="Google" id="ProtNLM"/>
    </source>
</evidence>
<organism evidence="4 5">
    <name type="scientific">Streptomyces griseoruber</name>
    <dbReference type="NCBI Taxonomy" id="1943"/>
    <lineage>
        <taxon>Bacteria</taxon>
        <taxon>Bacillati</taxon>
        <taxon>Actinomycetota</taxon>
        <taxon>Actinomycetes</taxon>
        <taxon>Kitasatosporales</taxon>
        <taxon>Streptomycetaceae</taxon>
        <taxon>Streptomyces</taxon>
    </lineage>
</organism>
<dbReference type="OrthoDB" id="9808870at2"/>
<protein>
    <recommendedName>
        <fullName evidence="6">Aromatic ring-opening dioxygenase LigA</fullName>
    </recommendedName>
</protein>